<sequence>MADSKRLSRWKRRARESGKCDGKVVDSVQVVVTKRFGEDVGEALIPANEVVEWAGDFLQEFRKSSAPVQPRLVSDRPVPKWLAPPQGMFKINTDAALNVQGNSAGIGVVIRNFRGQVMLSSCKNFRTAFSPVIAEALAVLEGLRLAKLGGFFPTVLESDALTVVQDICRNESLSSDVGLVIDDILFFCRDFNFFSFRHVPRLANKVAHGLAKLALSNLGEFVWSGDCPLCVENLVMGDFPQTM</sequence>
<gene>
    <name evidence="2" type="ORF">EZV62_026488</name>
</gene>
<dbReference type="OrthoDB" id="1906820at2759"/>
<dbReference type="SUPFAM" id="SSF53098">
    <property type="entry name" value="Ribonuclease H-like"/>
    <property type="match status" value="1"/>
</dbReference>
<comment type="caution">
    <text evidence="2">The sequence shown here is derived from an EMBL/GenBank/DDBJ whole genome shotgun (WGS) entry which is preliminary data.</text>
</comment>
<dbReference type="GO" id="GO:0003676">
    <property type="term" value="F:nucleic acid binding"/>
    <property type="evidence" value="ECO:0007669"/>
    <property type="project" value="InterPro"/>
</dbReference>
<evidence type="ECO:0000313" key="3">
    <source>
        <dbReference type="Proteomes" id="UP000323000"/>
    </source>
</evidence>
<name>A0A5C7GQX3_9ROSI</name>
<proteinExistence type="predicted"/>
<dbReference type="PANTHER" id="PTHR47074">
    <property type="entry name" value="BNAC02G40300D PROTEIN"/>
    <property type="match status" value="1"/>
</dbReference>
<accession>A0A5C7GQX3</accession>
<dbReference type="InterPro" id="IPR012337">
    <property type="entry name" value="RNaseH-like_sf"/>
</dbReference>
<dbReference type="CDD" id="cd06222">
    <property type="entry name" value="RNase_H_like"/>
    <property type="match status" value="1"/>
</dbReference>
<dbReference type="GO" id="GO:0004523">
    <property type="term" value="F:RNA-DNA hybrid ribonuclease activity"/>
    <property type="evidence" value="ECO:0007669"/>
    <property type="project" value="InterPro"/>
</dbReference>
<reference evidence="3" key="1">
    <citation type="journal article" date="2019" name="Gigascience">
        <title>De novo genome assembly of the endangered Acer yangbiense, a plant species with extremely small populations endemic to Yunnan Province, China.</title>
        <authorList>
            <person name="Yang J."/>
            <person name="Wariss H.M."/>
            <person name="Tao L."/>
            <person name="Zhang R."/>
            <person name="Yun Q."/>
            <person name="Hollingsworth P."/>
            <person name="Dao Z."/>
            <person name="Luo G."/>
            <person name="Guo H."/>
            <person name="Ma Y."/>
            <person name="Sun W."/>
        </authorList>
    </citation>
    <scope>NUCLEOTIDE SEQUENCE [LARGE SCALE GENOMIC DNA]</scope>
    <source>
        <strain evidence="3">cv. Malutang</strain>
    </source>
</reference>
<evidence type="ECO:0000313" key="2">
    <source>
        <dbReference type="EMBL" id="TXG47194.1"/>
    </source>
</evidence>
<protein>
    <recommendedName>
        <fullName evidence="1">RNase H type-1 domain-containing protein</fullName>
    </recommendedName>
</protein>
<dbReference type="InterPro" id="IPR002156">
    <property type="entry name" value="RNaseH_domain"/>
</dbReference>
<keyword evidence="3" id="KW-1185">Reference proteome</keyword>
<dbReference type="InterPro" id="IPR052929">
    <property type="entry name" value="RNase_H-like_EbsB-rel"/>
</dbReference>
<dbReference type="PANTHER" id="PTHR47074:SF11">
    <property type="entry name" value="REVERSE TRANSCRIPTASE-LIKE PROTEIN"/>
    <property type="match status" value="1"/>
</dbReference>
<dbReference type="Pfam" id="PF13456">
    <property type="entry name" value="RVT_3"/>
    <property type="match status" value="1"/>
</dbReference>
<evidence type="ECO:0000259" key="1">
    <source>
        <dbReference type="Pfam" id="PF13456"/>
    </source>
</evidence>
<organism evidence="2 3">
    <name type="scientific">Acer yangbiense</name>
    <dbReference type="NCBI Taxonomy" id="1000413"/>
    <lineage>
        <taxon>Eukaryota</taxon>
        <taxon>Viridiplantae</taxon>
        <taxon>Streptophyta</taxon>
        <taxon>Embryophyta</taxon>
        <taxon>Tracheophyta</taxon>
        <taxon>Spermatophyta</taxon>
        <taxon>Magnoliopsida</taxon>
        <taxon>eudicotyledons</taxon>
        <taxon>Gunneridae</taxon>
        <taxon>Pentapetalae</taxon>
        <taxon>rosids</taxon>
        <taxon>malvids</taxon>
        <taxon>Sapindales</taxon>
        <taxon>Sapindaceae</taxon>
        <taxon>Hippocastanoideae</taxon>
        <taxon>Acereae</taxon>
        <taxon>Acer</taxon>
    </lineage>
</organism>
<feature type="domain" description="RNase H type-1" evidence="1">
    <location>
        <begin position="92"/>
        <end position="214"/>
    </location>
</feature>
<dbReference type="Gene3D" id="3.30.420.10">
    <property type="entry name" value="Ribonuclease H-like superfamily/Ribonuclease H"/>
    <property type="match status" value="1"/>
</dbReference>
<dbReference type="AlphaFoldDB" id="A0A5C7GQX3"/>
<dbReference type="EMBL" id="VAHF01000013">
    <property type="protein sequence ID" value="TXG47194.1"/>
    <property type="molecule type" value="Genomic_DNA"/>
</dbReference>
<dbReference type="InterPro" id="IPR036397">
    <property type="entry name" value="RNaseH_sf"/>
</dbReference>
<dbReference type="InterPro" id="IPR044730">
    <property type="entry name" value="RNase_H-like_dom_plant"/>
</dbReference>
<dbReference type="Proteomes" id="UP000323000">
    <property type="component" value="Chromosome 13"/>
</dbReference>